<protein>
    <submittedName>
        <fullName evidence="1">Uncharacterized protein</fullName>
    </submittedName>
</protein>
<keyword evidence="2" id="KW-1185">Reference proteome</keyword>
<sequence>METCAVSKLKEWKELPVEKKPSSNNQAILEEHAQIFKEEEIKESEAKVEIQEELASNDKEDIKPKSKEINLTGVKTPRRENRNTCSQITQAINRYNFRNPEEIKRKPLTKLLSPIKASKSLSKGIFKNNFKSSIKPNAAVINVTAESRDLKSKPNTSELTSLKEISLKYKIIISQDLKPQDNIMFQEESID</sequence>
<dbReference type="AlphaFoldDB" id="A0A9Q3KS13"/>
<dbReference type="EMBL" id="AVOT02118792">
    <property type="protein sequence ID" value="MBW0584702.1"/>
    <property type="molecule type" value="Genomic_DNA"/>
</dbReference>
<dbReference type="Proteomes" id="UP000765509">
    <property type="component" value="Unassembled WGS sequence"/>
</dbReference>
<evidence type="ECO:0000313" key="2">
    <source>
        <dbReference type="Proteomes" id="UP000765509"/>
    </source>
</evidence>
<reference evidence="1" key="1">
    <citation type="submission" date="2021-03" db="EMBL/GenBank/DDBJ databases">
        <title>Draft genome sequence of rust myrtle Austropuccinia psidii MF-1, a brazilian biotype.</title>
        <authorList>
            <person name="Quecine M.C."/>
            <person name="Pachon D.M.R."/>
            <person name="Bonatelli M.L."/>
            <person name="Correr F.H."/>
            <person name="Franceschini L.M."/>
            <person name="Leite T.F."/>
            <person name="Margarido G.R.A."/>
            <person name="Almeida C.A."/>
            <person name="Ferrarezi J.A."/>
            <person name="Labate C.A."/>
        </authorList>
    </citation>
    <scope>NUCLEOTIDE SEQUENCE</scope>
    <source>
        <strain evidence="1">MF-1</strain>
    </source>
</reference>
<comment type="caution">
    <text evidence="1">The sequence shown here is derived from an EMBL/GenBank/DDBJ whole genome shotgun (WGS) entry which is preliminary data.</text>
</comment>
<evidence type="ECO:0000313" key="1">
    <source>
        <dbReference type="EMBL" id="MBW0584702.1"/>
    </source>
</evidence>
<proteinExistence type="predicted"/>
<gene>
    <name evidence="1" type="ORF">O181_124417</name>
</gene>
<organism evidence="1 2">
    <name type="scientific">Austropuccinia psidii MF-1</name>
    <dbReference type="NCBI Taxonomy" id="1389203"/>
    <lineage>
        <taxon>Eukaryota</taxon>
        <taxon>Fungi</taxon>
        <taxon>Dikarya</taxon>
        <taxon>Basidiomycota</taxon>
        <taxon>Pucciniomycotina</taxon>
        <taxon>Pucciniomycetes</taxon>
        <taxon>Pucciniales</taxon>
        <taxon>Sphaerophragmiaceae</taxon>
        <taxon>Austropuccinia</taxon>
    </lineage>
</organism>
<name>A0A9Q3KS13_9BASI</name>
<accession>A0A9Q3KS13</accession>